<dbReference type="Ensembl" id="ENSGWIT00000045940.1">
    <property type="protein sequence ID" value="ENSGWIP00000042332.1"/>
    <property type="gene ID" value="ENSGWIG00000021239.1"/>
</dbReference>
<dbReference type="Pfam" id="PF00076">
    <property type="entry name" value="RRM_1"/>
    <property type="match status" value="1"/>
</dbReference>
<dbReference type="InterPro" id="IPR039539">
    <property type="entry name" value="Ras_GTPase_bind_prot"/>
</dbReference>
<evidence type="ECO:0000259" key="5">
    <source>
        <dbReference type="PROSITE" id="PS50102"/>
    </source>
</evidence>
<dbReference type="GO" id="GO:0010494">
    <property type="term" value="C:cytoplasmic stress granule"/>
    <property type="evidence" value="ECO:0007669"/>
    <property type="project" value="UniProtKB-SubCell"/>
</dbReference>
<dbReference type="InterPro" id="IPR000504">
    <property type="entry name" value="RRM_dom"/>
</dbReference>
<reference evidence="7" key="2">
    <citation type="submission" date="2025-08" db="UniProtKB">
        <authorList>
            <consortium name="Ensembl"/>
        </authorList>
    </citation>
    <scope>IDENTIFICATION</scope>
</reference>
<keyword evidence="8" id="KW-1185">Reference proteome</keyword>
<evidence type="ECO:0000259" key="6">
    <source>
        <dbReference type="PROSITE" id="PS50177"/>
    </source>
</evidence>
<sequence length="247" mass="28054">MEICKKIKSLQFSECRTKIWHVNAHVTLSDGVLVRVLGELSNSGQPMRKFMLTFVLALDGSIANKFYVHHDIFRYEDEVFGDSHAELKKESEEAVEEEPKERQPSPEPHPDTNGVEAPMEEPAPEPEPEPEPDPKAEEINSEGENKVLEEIKDKRKAVEMQTAPLRPKEQRTRDRLSVPPRGPRPGGRDGEPGVTDNRSVVRHPDSHQLFVGNLPQDIDKRELKEFFMTYGNVVNLSTGKTVSFCKY</sequence>
<dbReference type="SUPFAM" id="SSF54928">
    <property type="entry name" value="RNA-binding domain, RBD"/>
    <property type="match status" value="1"/>
</dbReference>
<feature type="compositionally biased region" description="Basic and acidic residues" evidence="4">
    <location>
        <begin position="166"/>
        <end position="176"/>
    </location>
</feature>
<dbReference type="GO" id="GO:0005829">
    <property type="term" value="C:cytosol"/>
    <property type="evidence" value="ECO:0007669"/>
    <property type="project" value="TreeGrafter"/>
</dbReference>
<organism evidence="7 8">
    <name type="scientific">Gouania willdenowi</name>
    <name type="common">Blunt-snouted clingfish</name>
    <name type="synonym">Lepadogaster willdenowi</name>
    <dbReference type="NCBI Taxonomy" id="441366"/>
    <lineage>
        <taxon>Eukaryota</taxon>
        <taxon>Metazoa</taxon>
        <taxon>Chordata</taxon>
        <taxon>Craniata</taxon>
        <taxon>Vertebrata</taxon>
        <taxon>Euteleostomi</taxon>
        <taxon>Actinopterygii</taxon>
        <taxon>Neopterygii</taxon>
        <taxon>Teleostei</taxon>
        <taxon>Neoteleostei</taxon>
        <taxon>Acanthomorphata</taxon>
        <taxon>Ovalentaria</taxon>
        <taxon>Blenniimorphae</taxon>
        <taxon>Blenniiformes</taxon>
        <taxon>Gobiesocoidei</taxon>
        <taxon>Gobiesocidae</taxon>
        <taxon>Gobiesocinae</taxon>
        <taxon>Gouania</taxon>
    </lineage>
</organism>
<protein>
    <submittedName>
        <fullName evidence="7">GTPase activating protein (SH3 domain) binding protein 2</fullName>
    </submittedName>
</protein>
<dbReference type="PANTHER" id="PTHR10693">
    <property type="entry name" value="RAS GTPASE-ACTIVATING PROTEIN-BINDING PROTEIN"/>
    <property type="match status" value="1"/>
</dbReference>
<dbReference type="AlphaFoldDB" id="A0A8C5HCK1"/>
<dbReference type="Proteomes" id="UP000694680">
    <property type="component" value="Chromosome 16"/>
</dbReference>
<feature type="region of interest" description="Disordered" evidence="4">
    <location>
        <begin position="87"/>
        <end position="200"/>
    </location>
</feature>
<dbReference type="GO" id="GO:1990904">
    <property type="term" value="C:ribonucleoprotein complex"/>
    <property type="evidence" value="ECO:0007669"/>
    <property type="project" value="TreeGrafter"/>
</dbReference>
<feature type="compositionally biased region" description="Basic and acidic residues" evidence="4">
    <location>
        <begin position="87"/>
        <end position="110"/>
    </location>
</feature>
<dbReference type="PROSITE" id="PS50177">
    <property type="entry name" value="NTF2_DOMAIN"/>
    <property type="match status" value="1"/>
</dbReference>
<dbReference type="InterPro" id="IPR032710">
    <property type="entry name" value="NTF2-like_dom_sf"/>
</dbReference>
<evidence type="ECO:0000256" key="3">
    <source>
        <dbReference type="PROSITE-ProRule" id="PRU00176"/>
    </source>
</evidence>
<dbReference type="Gene3D" id="3.30.70.330">
    <property type="match status" value="1"/>
</dbReference>
<evidence type="ECO:0000313" key="8">
    <source>
        <dbReference type="Proteomes" id="UP000694680"/>
    </source>
</evidence>
<dbReference type="CDD" id="cd00780">
    <property type="entry name" value="NTF2"/>
    <property type="match status" value="1"/>
</dbReference>
<reference evidence="7" key="3">
    <citation type="submission" date="2025-09" db="UniProtKB">
        <authorList>
            <consortium name="Ensembl"/>
        </authorList>
    </citation>
    <scope>IDENTIFICATION</scope>
</reference>
<accession>A0A8C5HCK1</accession>
<comment type="subcellular location">
    <subcellularLocation>
        <location evidence="1">Cytoplasm</location>
        <location evidence="1">Stress granule</location>
    </subcellularLocation>
</comment>
<feature type="compositionally biased region" description="Acidic residues" evidence="4">
    <location>
        <begin position="118"/>
        <end position="131"/>
    </location>
</feature>
<feature type="domain" description="RRM" evidence="5">
    <location>
        <begin position="207"/>
        <end position="247"/>
    </location>
</feature>
<dbReference type="InterPro" id="IPR035979">
    <property type="entry name" value="RBD_domain_sf"/>
</dbReference>
<feature type="domain" description="NTF2" evidence="6">
    <location>
        <begin position="1"/>
        <end position="75"/>
    </location>
</feature>
<evidence type="ECO:0000313" key="7">
    <source>
        <dbReference type="Ensembl" id="ENSGWIP00000042332.1"/>
    </source>
</evidence>
<dbReference type="PANTHER" id="PTHR10693:SF20">
    <property type="entry name" value="AT27578P"/>
    <property type="match status" value="1"/>
</dbReference>
<dbReference type="PROSITE" id="PS50102">
    <property type="entry name" value="RRM"/>
    <property type="match status" value="1"/>
</dbReference>
<evidence type="ECO:0000256" key="4">
    <source>
        <dbReference type="SAM" id="MobiDB-lite"/>
    </source>
</evidence>
<dbReference type="InterPro" id="IPR012677">
    <property type="entry name" value="Nucleotide-bd_a/b_plait_sf"/>
</dbReference>
<keyword evidence="2 3" id="KW-0694">RNA-binding</keyword>
<feature type="compositionally biased region" description="Basic and acidic residues" evidence="4">
    <location>
        <begin position="132"/>
        <end position="158"/>
    </location>
</feature>
<name>A0A8C5HCK1_GOUWI</name>
<proteinExistence type="predicted"/>
<dbReference type="InterPro" id="IPR002075">
    <property type="entry name" value="NTF2_dom"/>
</dbReference>
<dbReference type="SUPFAM" id="SSF54427">
    <property type="entry name" value="NTF2-like"/>
    <property type="match status" value="1"/>
</dbReference>
<dbReference type="Pfam" id="PF02136">
    <property type="entry name" value="NTF2"/>
    <property type="match status" value="1"/>
</dbReference>
<evidence type="ECO:0000256" key="1">
    <source>
        <dbReference type="ARBA" id="ARBA00004210"/>
    </source>
</evidence>
<evidence type="ECO:0000256" key="2">
    <source>
        <dbReference type="ARBA" id="ARBA00022884"/>
    </source>
</evidence>
<dbReference type="GO" id="GO:0003729">
    <property type="term" value="F:mRNA binding"/>
    <property type="evidence" value="ECO:0007669"/>
    <property type="project" value="TreeGrafter"/>
</dbReference>
<dbReference type="InterPro" id="IPR018222">
    <property type="entry name" value="Nuclear_transport_factor_2_euk"/>
</dbReference>
<dbReference type="Gene3D" id="3.10.450.50">
    <property type="match status" value="1"/>
</dbReference>
<reference evidence="7" key="1">
    <citation type="submission" date="2020-06" db="EMBL/GenBank/DDBJ databases">
        <authorList>
            <consortium name="Wellcome Sanger Institute Data Sharing"/>
        </authorList>
    </citation>
    <scope>NUCLEOTIDE SEQUENCE [LARGE SCALE GENOMIC DNA]</scope>
</reference>